<evidence type="ECO:0000313" key="2">
    <source>
        <dbReference type="EMBL" id="MCB4824338.1"/>
    </source>
</evidence>
<keyword evidence="3" id="KW-1185">Reference proteome</keyword>
<accession>A0A9X1IJ69</accession>
<proteinExistence type="predicted"/>
<dbReference type="Proteomes" id="UP001139311">
    <property type="component" value="Unassembled WGS sequence"/>
</dbReference>
<dbReference type="RefSeq" id="WP_226611928.1">
    <property type="nucleotide sequence ID" value="NZ_JAJAQI010000041.1"/>
</dbReference>
<gene>
    <name evidence="2" type="ORF">LHA35_21635</name>
</gene>
<evidence type="ECO:0000313" key="3">
    <source>
        <dbReference type="Proteomes" id="UP001139311"/>
    </source>
</evidence>
<organism evidence="2 3">
    <name type="scientific">Roseicella aerolata</name>
    <dbReference type="NCBI Taxonomy" id="2883479"/>
    <lineage>
        <taxon>Bacteria</taxon>
        <taxon>Pseudomonadati</taxon>
        <taxon>Pseudomonadota</taxon>
        <taxon>Alphaproteobacteria</taxon>
        <taxon>Acetobacterales</taxon>
        <taxon>Roseomonadaceae</taxon>
        <taxon>Roseicella</taxon>
    </lineage>
</organism>
<sequence>MRLFRDVAARGRPVSHAGRLGPEASAALADSVVADMFAEAVGGQATPREAAARAERRAQRIYRS</sequence>
<dbReference type="AlphaFoldDB" id="A0A9X1IJ69"/>
<dbReference type="EMBL" id="JAJAQI010000041">
    <property type="protein sequence ID" value="MCB4824338.1"/>
    <property type="molecule type" value="Genomic_DNA"/>
</dbReference>
<feature type="region of interest" description="Disordered" evidence="1">
    <location>
        <begin position="44"/>
        <end position="64"/>
    </location>
</feature>
<evidence type="ECO:0000256" key="1">
    <source>
        <dbReference type="SAM" id="MobiDB-lite"/>
    </source>
</evidence>
<reference evidence="2" key="1">
    <citation type="submission" date="2021-10" db="EMBL/GenBank/DDBJ databases">
        <title>Roseicella aerolatum sp. nov., isolated from aerosols of e-waste dismantling site.</title>
        <authorList>
            <person name="Qin T."/>
        </authorList>
    </citation>
    <scope>NUCLEOTIDE SEQUENCE</scope>
    <source>
        <strain evidence="2">GB24</strain>
    </source>
</reference>
<name>A0A9X1IJ69_9PROT</name>
<comment type="caution">
    <text evidence="2">The sequence shown here is derived from an EMBL/GenBank/DDBJ whole genome shotgun (WGS) entry which is preliminary data.</text>
</comment>
<protein>
    <submittedName>
        <fullName evidence="2">Uncharacterized protein</fullName>
    </submittedName>
</protein>